<feature type="domain" description="GYF" evidence="3">
    <location>
        <begin position="310"/>
        <end position="366"/>
    </location>
</feature>
<dbReference type="AlphaFoldDB" id="A0AA86N780"/>
<feature type="compositionally biased region" description="Basic and acidic residues" evidence="2">
    <location>
        <begin position="264"/>
        <end position="275"/>
    </location>
</feature>
<feature type="compositionally biased region" description="Acidic residues" evidence="2">
    <location>
        <begin position="1"/>
        <end position="10"/>
    </location>
</feature>
<proteinExistence type="predicted"/>
<gene>
    <name evidence="4" type="ORF">HINF_LOCUS1673</name>
    <name evidence="5" type="ORF">HINF_LOCUS23043</name>
</gene>
<feature type="compositionally biased region" description="Basic and acidic residues" evidence="2">
    <location>
        <begin position="85"/>
        <end position="104"/>
    </location>
</feature>
<feature type="region of interest" description="Disordered" evidence="2">
    <location>
        <begin position="1"/>
        <end position="104"/>
    </location>
</feature>
<name>A0AA86N780_9EUKA</name>
<evidence type="ECO:0000313" key="4">
    <source>
        <dbReference type="EMBL" id="CAI9914028.1"/>
    </source>
</evidence>
<dbReference type="Gene3D" id="3.30.1490.40">
    <property type="match status" value="1"/>
</dbReference>
<feature type="compositionally biased region" description="Polar residues" evidence="2">
    <location>
        <begin position="11"/>
        <end position="35"/>
    </location>
</feature>
<feature type="compositionally biased region" description="Basic and acidic residues" evidence="2">
    <location>
        <begin position="244"/>
        <end position="257"/>
    </location>
</feature>
<feature type="region of interest" description="Disordered" evidence="2">
    <location>
        <begin position="244"/>
        <end position="278"/>
    </location>
</feature>
<dbReference type="InterPro" id="IPR003169">
    <property type="entry name" value="GYF"/>
</dbReference>
<dbReference type="EMBL" id="CATOUU010000042">
    <property type="protein sequence ID" value="CAI9914028.1"/>
    <property type="molecule type" value="Genomic_DNA"/>
</dbReference>
<dbReference type="Pfam" id="PF02213">
    <property type="entry name" value="GYF"/>
    <property type="match status" value="1"/>
</dbReference>
<evidence type="ECO:0000313" key="5">
    <source>
        <dbReference type="EMBL" id="CAL6011898.1"/>
    </source>
</evidence>
<evidence type="ECO:0000259" key="3">
    <source>
        <dbReference type="PROSITE" id="PS50829"/>
    </source>
</evidence>
<dbReference type="EMBL" id="CAXDID020000065">
    <property type="protein sequence ID" value="CAL6011898.1"/>
    <property type="molecule type" value="Genomic_DNA"/>
</dbReference>
<dbReference type="SUPFAM" id="SSF55277">
    <property type="entry name" value="GYF domain"/>
    <property type="match status" value="1"/>
</dbReference>
<keyword evidence="1" id="KW-0175">Coiled coil</keyword>
<evidence type="ECO:0000256" key="1">
    <source>
        <dbReference type="SAM" id="Coils"/>
    </source>
</evidence>
<protein>
    <submittedName>
        <fullName evidence="4">GYF domain</fullName>
    </submittedName>
    <submittedName>
        <fullName evidence="5">GYF_domain</fullName>
    </submittedName>
</protein>
<sequence length="774" mass="91234">MQSDSSETDSEQNQTNIEAGEPQSQHQQLNEQQTAPKVKADQEELQSETLSFNIEEETDEEESEKSHSTSDVEGGDITTIANTDQLKDAQDMDKTQLHDTRQVPEQKLKKFEEGLLASFISQYGIPFKGMKDAFTYYKQYKINNDGKTKLNLPILAKQCDLTSEHCKNLFMNTEAKYLDKWDQKTKDQISERLTELWNQPHVESSKDYKVKIKEQVLEEFKIRQQVAKNYREMKSHIHYKMKQLESKVPQDPKKQENNENDPEPEAKKQNEDKKQTVLNEKLPTLNFKTIQKIDTETVEIIDNKQKIIHSNDWYYVDQVGQIRGPYSTMQMNTWNKYGQLPLDLILQRGSYTIKLQKQNQYLDTFFKDDPNIIKEKTFGKKHTKFSEIQQKQRNSLIQEQYITQPIAAGISIKQHKFDIMPKNSNINETQFSPEDKKSKQNNTKNPIVTQSMLSRDQNNNGQIPNNDYSENQSEAPQSFESLEPFTSVLFENPQVYNSTQNTQTQNDQATTGLLGDGEPTNVSFEHYQFNIMPNQVNNQEEFMAMLLQRLKLRLNQEFNSLEEAIYQISKDNKYDILKQESENVQNYLKEQQYLEQQQQEQNLQESVQIQQQHYFQPNQIKENLFEFKTQSSTLSQEKENRVRDAYRDFFKDQTLTIKQALVQRKKYIFEKNYKVTINQKELGVDEKYIASLECIHLEKLEKDAVKNLRKIITDTFQEQEQLVAKQIQTQNKTKQIVEDQYRNQFQLDFKAIVSRISYELKKLEDEKFKLQNQQ</sequence>
<feature type="compositionally biased region" description="Acidic residues" evidence="2">
    <location>
        <begin position="54"/>
        <end position="63"/>
    </location>
</feature>
<reference evidence="5 6" key="2">
    <citation type="submission" date="2024-07" db="EMBL/GenBank/DDBJ databases">
        <authorList>
            <person name="Akdeniz Z."/>
        </authorList>
    </citation>
    <scope>NUCLEOTIDE SEQUENCE [LARGE SCALE GENOMIC DNA]</scope>
</reference>
<feature type="coiled-coil region" evidence="1">
    <location>
        <begin position="544"/>
        <end position="597"/>
    </location>
</feature>
<reference evidence="4" key="1">
    <citation type="submission" date="2023-06" db="EMBL/GenBank/DDBJ databases">
        <authorList>
            <person name="Kurt Z."/>
        </authorList>
    </citation>
    <scope>NUCLEOTIDE SEQUENCE</scope>
</reference>
<organism evidence="4">
    <name type="scientific">Hexamita inflata</name>
    <dbReference type="NCBI Taxonomy" id="28002"/>
    <lineage>
        <taxon>Eukaryota</taxon>
        <taxon>Metamonada</taxon>
        <taxon>Diplomonadida</taxon>
        <taxon>Hexamitidae</taxon>
        <taxon>Hexamitinae</taxon>
        <taxon>Hexamita</taxon>
    </lineage>
</organism>
<evidence type="ECO:0000313" key="6">
    <source>
        <dbReference type="Proteomes" id="UP001642409"/>
    </source>
</evidence>
<keyword evidence="6" id="KW-1185">Reference proteome</keyword>
<dbReference type="InterPro" id="IPR035445">
    <property type="entry name" value="GYF-like_dom_sf"/>
</dbReference>
<feature type="region of interest" description="Disordered" evidence="2">
    <location>
        <begin position="424"/>
        <end position="443"/>
    </location>
</feature>
<evidence type="ECO:0000256" key="2">
    <source>
        <dbReference type="SAM" id="MobiDB-lite"/>
    </source>
</evidence>
<accession>A0AA86N780</accession>
<dbReference type="Proteomes" id="UP001642409">
    <property type="component" value="Unassembled WGS sequence"/>
</dbReference>
<dbReference type="PROSITE" id="PS50829">
    <property type="entry name" value="GYF"/>
    <property type="match status" value="1"/>
</dbReference>
<feature type="region of interest" description="Disordered" evidence="2">
    <location>
        <begin position="448"/>
        <end position="478"/>
    </location>
</feature>
<comment type="caution">
    <text evidence="4">The sequence shown here is derived from an EMBL/GenBank/DDBJ whole genome shotgun (WGS) entry which is preliminary data.</text>
</comment>